<dbReference type="GO" id="GO:0008270">
    <property type="term" value="F:zinc ion binding"/>
    <property type="evidence" value="ECO:0007669"/>
    <property type="project" value="UniProtKB-KW"/>
</dbReference>
<gene>
    <name evidence="7" type="ORF">ZOSMA_721G00050</name>
</gene>
<protein>
    <recommendedName>
        <fullName evidence="6">PX domain-containing protein</fullName>
    </recommendedName>
</protein>
<keyword evidence="8" id="KW-1185">Reference proteome</keyword>
<dbReference type="Pfam" id="PF00787">
    <property type="entry name" value="PX"/>
    <property type="match status" value="1"/>
</dbReference>
<keyword evidence="2" id="KW-0677">Repeat</keyword>
<evidence type="ECO:0000256" key="3">
    <source>
        <dbReference type="ARBA" id="ARBA00022771"/>
    </source>
</evidence>
<feature type="domain" description="PX" evidence="6">
    <location>
        <begin position="401"/>
        <end position="525"/>
    </location>
</feature>
<keyword evidence="1" id="KW-0479">Metal-binding</keyword>
<comment type="caution">
    <text evidence="7">The sequence shown here is derived from an EMBL/GenBank/DDBJ whole genome shotgun (WGS) entry which is preliminary data.</text>
</comment>
<accession>A0A0K9NQP8</accession>
<dbReference type="PANTHER" id="PTHR12326">
    <property type="entry name" value="PLECKSTRIN HOMOLOGY DOMAIN CONTAINING PROTEIN"/>
    <property type="match status" value="1"/>
</dbReference>
<evidence type="ECO:0000256" key="5">
    <source>
        <dbReference type="SAM" id="MobiDB-lite"/>
    </source>
</evidence>
<keyword evidence="4" id="KW-0862">Zinc</keyword>
<dbReference type="GO" id="GO:0016020">
    <property type="term" value="C:membrane"/>
    <property type="evidence" value="ECO:0007669"/>
    <property type="project" value="UniProtKB-ARBA"/>
</dbReference>
<dbReference type="InterPro" id="IPR036871">
    <property type="entry name" value="PX_dom_sf"/>
</dbReference>
<dbReference type="GO" id="GO:0035091">
    <property type="term" value="F:phosphatidylinositol binding"/>
    <property type="evidence" value="ECO:0007669"/>
    <property type="project" value="InterPro"/>
</dbReference>
<name>A0A0K9NQP8_ZOSMR</name>
<dbReference type="CDD" id="cd06093">
    <property type="entry name" value="PX_domain"/>
    <property type="match status" value="1"/>
</dbReference>
<proteinExistence type="predicted"/>
<dbReference type="AlphaFoldDB" id="A0A0K9NQP8"/>
<evidence type="ECO:0000313" key="7">
    <source>
        <dbReference type="EMBL" id="KMZ58933.1"/>
    </source>
</evidence>
<dbReference type="PANTHER" id="PTHR12326:SF3">
    <property type="entry name" value="DIFFERENTIALLY EXPRESSED IN FDCP 8 HOMOLOG"/>
    <property type="match status" value="1"/>
</dbReference>
<dbReference type="PROSITE" id="PS50195">
    <property type="entry name" value="PX"/>
    <property type="match status" value="1"/>
</dbReference>
<evidence type="ECO:0000256" key="1">
    <source>
        <dbReference type="ARBA" id="ARBA00022723"/>
    </source>
</evidence>
<dbReference type="InterPro" id="IPR025258">
    <property type="entry name" value="RH_dom"/>
</dbReference>
<dbReference type="Gene3D" id="3.30.1520.10">
    <property type="entry name" value="Phox-like domain"/>
    <property type="match status" value="1"/>
</dbReference>
<evidence type="ECO:0000256" key="4">
    <source>
        <dbReference type="ARBA" id="ARBA00022833"/>
    </source>
</evidence>
<reference evidence="8" key="1">
    <citation type="journal article" date="2016" name="Nature">
        <title>The genome of the seagrass Zostera marina reveals angiosperm adaptation to the sea.</title>
        <authorList>
            <person name="Olsen J.L."/>
            <person name="Rouze P."/>
            <person name="Verhelst B."/>
            <person name="Lin Y.-C."/>
            <person name="Bayer T."/>
            <person name="Collen J."/>
            <person name="Dattolo E."/>
            <person name="De Paoli E."/>
            <person name="Dittami S."/>
            <person name="Maumus F."/>
            <person name="Michel G."/>
            <person name="Kersting A."/>
            <person name="Lauritano C."/>
            <person name="Lohaus R."/>
            <person name="Toepel M."/>
            <person name="Tonon T."/>
            <person name="Vanneste K."/>
            <person name="Amirebrahimi M."/>
            <person name="Brakel J."/>
            <person name="Bostroem C."/>
            <person name="Chovatia M."/>
            <person name="Grimwood J."/>
            <person name="Jenkins J.W."/>
            <person name="Jueterbock A."/>
            <person name="Mraz A."/>
            <person name="Stam W.T."/>
            <person name="Tice H."/>
            <person name="Bornberg-Bauer E."/>
            <person name="Green P.J."/>
            <person name="Pearson G.A."/>
            <person name="Procaccini G."/>
            <person name="Duarte C.M."/>
            <person name="Schmutz J."/>
            <person name="Reusch T.B.H."/>
            <person name="Van de Peer Y."/>
        </authorList>
    </citation>
    <scope>NUCLEOTIDE SEQUENCE [LARGE SCALE GENOMIC DNA]</scope>
    <source>
        <strain evidence="8">cv. Finnish</strain>
    </source>
</reference>
<dbReference type="SUPFAM" id="SSF64268">
    <property type="entry name" value="PX domain"/>
    <property type="match status" value="1"/>
</dbReference>
<organism evidence="7 8">
    <name type="scientific">Zostera marina</name>
    <name type="common">Eelgrass</name>
    <dbReference type="NCBI Taxonomy" id="29655"/>
    <lineage>
        <taxon>Eukaryota</taxon>
        <taxon>Viridiplantae</taxon>
        <taxon>Streptophyta</taxon>
        <taxon>Embryophyta</taxon>
        <taxon>Tracheophyta</taxon>
        <taxon>Spermatophyta</taxon>
        <taxon>Magnoliopsida</taxon>
        <taxon>Liliopsida</taxon>
        <taxon>Zosteraceae</taxon>
        <taxon>Zostera</taxon>
    </lineage>
</organism>
<dbReference type="GO" id="GO:0005768">
    <property type="term" value="C:endosome"/>
    <property type="evidence" value="ECO:0007669"/>
    <property type="project" value="UniProtKB-ARBA"/>
</dbReference>
<evidence type="ECO:0000259" key="6">
    <source>
        <dbReference type="PROSITE" id="PS50195"/>
    </source>
</evidence>
<evidence type="ECO:0000256" key="2">
    <source>
        <dbReference type="ARBA" id="ARBA00022737"/>
    </source>
</evidence>
<dbReference type="OrthoDB" id="1918044at2759"/>
<feature type="compositionally biased region" description="Acidic residues" evidence="5">
    <location>
        <begin position="19"/>
        <end position="28"/>
    </location>
</feature>
<dbReference type="STRING" id="29655.A0A0K9NQP8"/>
<dbReference type="InterPro" id="IPR001683">
    <property type="entry name" value="PX_dom"/>
</dbReference>
<sequence length="901" mass="100198">MVDQLDEEGFYSAGRNSDDNDNDGDDDGSAVSSVSSSKYSFGYGSEFDNRYYSANSVLGTSSVSSSVANHSDLLESYRSLGLSEDLENGSRIKLKPPFSSSNSSDFGGNDNMKKLTTFGFDIPTTSNHENANGNSSHHVKIYEPHDASNKLDVLDDFTTPRCGYSDDDDGDDMFDLRVDEEIHIETLGRVKPDKPQNNDLLLMGPSVAFGHDDWDGFIQESEGDDPVLSPFIPLYDAQPGPVASLSDVEEKHHHLMDPFDSLGNVSSVKEVLLSTETTEKNKPIVVSTTLVEKGQDSIEMNENFAVTSEVSSPLQVDEKLGTNDFFGDMVLEMEDILLNSGESRQTQYAKDGFQDISRPYIDARSDHGGLGLSNSTSGNNDTYLPPKQLSIQIQWVEVIGAKQKKGDVSFGERLIGAKEYTVYRLRVWGSHSREDDHWEVEHRYRDFFSLYRQLKKLFTGHGLKLPVPWSKVNQDSRKFFGNASPVVVSERSSLIQECLQSILSSRTPFGMPTSFVWFLTPTAKAGLESPLPHNLMMGDASMNSKEYFSLGKKIALMVEMRFHKSVRQLLEEQRHTCAGCHRNLDSGKSLMQDFVQTLGWGNPRLCEYTGQLFCATCHTNDTAVLPARVLHHWDFSLYPVSQLAKAYLESIHDQPMLCVSAVNPFLFSKVPALRHVMDVRKKIRAMLPYIRCTFWSSIKRRLGSRKYLLESNDFFAVRDLVDLSKGAFSALPVTVDAVSSKILSHITQDCLECYDIGIPCASKETCLNPSSAILPFQEAEGVKCGLCSSIFHEQCITKHGGCPCTSKPTTSFSSQKDKAVTREATAQKSTIYNVDTDRNGVKLNGDILDSRIQKNYGLDMKSSVGFLSDLLSKAKPEKLWNSMNSRTNPVILMSSLPSNSL</sequence>
<dbReference type="Proteomes" id="UP000036987">
    <property type="component" value="Unassembled WGS sequence"/>
</dbReference>
<dbReference type="Pfam" id="PF13901">
    <property type="entry name" value="RH_dom"/>
    <property type="match status" value="1"/>
</dbReference>
<dbReference type="EMBL" id="LFYR01001845">
    <property type="protein sequence ID" value="KMZ58933.1"/>
    <property type="molecule type" value="Genomic_DNA"/>
</dbReference>
<dbReference type="InterPro" id="IPR051366">
    <property type="entry name" value="DEF8"/>
</dbReference>
<dbReference type="SMART" id="SM01175">
    <property type="entry name" value="DUF4206"/>
    <property type="match status" value="1"/>
</dbReference>
<feature type="region of interest" description="Disordered" evidence="5">
    <location>
        <begin position="1"/>
        <end position="38"/>
    </location>
</feature>
<keyword evidence="3" id="KW-0863">Zinc-finger</keyword>
<evidence type="ECO:0000313" key="8">
    <source>
        <dbReference type="Proteomes" id="UP000036987"/>
    </source>
</evidence>